<comment type="caution">
    <text evidence="1">The sequence shown here is derived from an EMBL/GenBank/DDBJ whole genome shotgun (WGS) entry which is preliminary data.</text>
</comment>
<dbReference type="EMBL" id="LAZR01007573">
    <property type="protein sequence ID" value="KKM84395.1"/>
    <property type="molecule type" value="Genomic_DNA"/>
</dbReference>
<accession>A0A0F9N6L6</accession>
<evidence type="ECO:0000313" key="1">
    <source>
        <dbReference type="EMBL" id="KKM84395.1"/>
    </source>
</evidence>
<sequence>MAKFRKNPVVVEAITFDELVSYGRTQTHDVVHGGMPWSFSYEGQPITHENDNCYIIPTYEGPVFFTRDDMLITGVDCEIHVCNLDIFEKTYEPVGE</sequence>
<gene>
    <name evidence="1" type="ORF">LCGC14_1299560</name>
</gene>
<organism evidence="1">
    <name type="scientific">marine sediment metagenome</name>
    <dbReference type="NCBI Taxonomy" id="412755"/>
    <lineage>
        <taxon>unclassified sequences</taxon>
        <taxon>metagenomes</taxon>
        <taxon>ecological metagenomes</taxon>
    </lineage>
</organism>
<name>A0A0F9N6L6_9ZZZZ</name>
<proteinExistence type="predicted"/>
<dbReference type="AlphaFoldDB" id="A0A0F9N6L6"/>
<reference evidence="1" key="1">
    <citation type="journal article" date="2015" name="Nature">
        <title>Complex archaea that bridge the gap between prokaryotes and eukaryotes.</title>
        <authorList>
            <person name="Spang A."/>
            <person name="Saw J.H."/>
            <person name="Jorgensen S.L."/>
            <person name="Zaremba-Niedzwiedzka K."/>
            <person name="Martijn J."/>
            <person name="Lind A.E."/>
            <person name="van Eijk R."/>
            <person name="Schleper C."/>
            <person name="Guy L."/>
            <person name="Ettema T.J."/>
        </authorList>
    </citation>
    <scope>NUCLEOTIDE SEQUENCE</scope>
</reference>
<protein>
    <recommendedName>
        <fullName evidence="2">Phage protein</fullName>
    </recommendedName>
</protein>
<evidence type="ECO:0008006" key="2">
    <source>
        <dbReference type="Google" id="ProtNLM"/>
    </source>
</evidence>